<dbReference type="EMBL" id="BK015513">
    <property type="protein sequence ID" value="DAE10521.1"/>
    <property type="molecule type" value="Genomic_DNA"/>
</dbReference>
<protein>
    <submittedName>
        <fullName evidence="1">Minor capsid protein</fullName>
    </submittedName>
</protein>
<evidence type="ECO:0000313" key="1">
    <source>
        <dbReference type="EMBL" id="DAE10521.1"/>
    </source>
</evidence>
<name>A0A8S5PVB9_9CAUD</name>
<sequence>MNAREIFERRLRQAVKASAREVQTAAQNNHKFTSHTGQLERAIDVRMIGDKTAEVYIDSQAAYYGPFVHEGTRPHDIFPKQKKALRWVPVGGNGFVFAKRVHHRGTKADPFLYEALDHSRDEIRDIFAKAVDVSLNDVARDIELNANRTHLEIKL</sequence>
<reference evidence="1" key="1">
    <citation type="journal article" date="2021" name="Proc. Natl. Acad. Sci. U.S.A.">
        <title>A Catalog of Tens of Thousands of Viruses from Human Metagenomes Reveals Hidden Associations with Chronic Diseases.</title>
        <authorList>
            <person name="Tisza M.J."/>
            <person name="Buck C.B."/>
        </authorList>
    </citation>
    <scope>NUCLEOTIDE SEQUENCE</scope>
    <source>
        <strain evidence="1">CtJER10</strain>
    </source>
</reference>
<organism evidence="1">
    <name type="scientific">Siphoviridae sp. ctJER10</name>
    <dbReference type="NCBI Taxonomy" id="2825430"/>
    <lineage>
        <taxon>Viruses</taxon>
        <taxon>Duplodnaviria</taxon>
        <taxon>Heunggongvirae</taxon>
        <taxon>Uroviricota</taxon>
        <taxon>Caudoviricetes</taxon>
    </lineage>
</organism>
<accession>A0A8S5PVB9</accession>
<proteinExistence type="predicted"/>